<dbReference type="InterPro" id="IPR025519">
    <property type="entry name" value="DUF4407"/>
</dbReference>
<accession>A0A7X6ME78</accession>
<keyword evidence="5" id="KW-1185">Reference proteome</keyword>
<keyword evidence="3" id="KW-1133">Transmembrane helix</keyword>
<keyword evidence="1" id="KW-0175">Coiled coil</keyword>
<evidence type="ECO:0000256" key="3">
    <source>
        <dbReference type="SAM" id="Phobius"/>
    </source>
</evidence>
<dbReference type="EMBL" id="JAAXPG010000017">
    <property type="protein sequence ID" value="NKY99621.1"/>
    <property type="molecule type" value="Genomic_DNA"/>
</dbReference>
<feature type="transmembrane region" description="Helical" evidence="3">
    <location>
        <begin position="132"/>
        <end position="151"/>
    </location>
</feature>
<keyword evidence="3" id="KW-0472">Membrane</keyword>
<evidence type="ECO:0000313" key="5">
    <source>
        <dbReference type="Proteomes" id="UP000553209"/>
    </source>
</evidence>
<organism evidence="4 5">
    <name type="scientific">Nocardiopsis alborubida</name>
    <dbReference type="NCBI Taxonomy" id="146802"/>
    <lineage>
        <taxon>Bacteria</taxon>
        <taxon>Bacillati</taxon>
        <taxon>Actinomycetota</taxon>
        <taxon>Actinomycetes</taxon>
        <taxon>Streptosporangiales</taxon>
        <taxon>Nocardiopsidaceae</taxon>
        <taxon>Nocardiopsis</taxon>
    </lineage>
</organism>
<dbReference type="RefSeq" id="WP_061081993.1">
    <property type="nucleotide sequence ID" value="NZ_JAAXPG010000017.1"/>
</dbReference>
<evidence type="ECO:0000256" key="1">
    <source>
        <dbReference type="SAM" id="Coils"/>
    </source>
</evidence>
<keyword evidence="3" id="KW-0812">Transmembrane</keyword>
<evidence type="ECO:0000313" key="4">
    <source>
        <dbReference type="EMBL" id="NKY99621.1"/>
    </source>
</evidence>
<protein>
    <submittedName>
        <fullName evidence="4">DUF4407 domain-containing protein</fullName>
    </submittedName>
</protein>
<dbReference type="AlphaFoldDB" id="A0A7X6ME78"/>
<feature type="region of interest" description="Disordered" evidence="2">
    <location>
        <begin position="1"/>
        <end position="31"/>
    </location>
</feature>
<feature type="coiled-coil region" evidence="1">
    <location>
        <begin position="210"/>
        <end position="237"/>
    </location>
</feature>
<dbReference type="Proteomes" id="UP000553209">
    <property type="component" value="Unassembled WGS sequence"/>
</dbReference>
<feature type="compositionally biased region" description="Basic and acidic residues" evidence="2">
    <location>
        <begin position="9"/>
        <end position="27"/>
    </location>
</feature>
<sequence length="460" mass="50922">MTSSTLPRQPERDWTPVQDAADRREPADPGSLRARAGRLLRRLTGVDEELLSLIPEERPRYTLQGLVVVATSSMAGIAVFVALQRFTPTPWPLLVPAALFWAGLILVFDCWMLSTMHGVRKTGRLGGLVGRVLLALLVSVVIAEPLLLYVFRPSVEQQVKVERAQESDAFRSALERCNPESGVRSTDPECTEEYLLTVGGSTLTADQTALASTTAERDRVREHVATLQERLEEKQELARLECNGTSGEGLTGRAGAGVNCQRLRGEADAFAEDSRLSEHQENLLDLDEEVEALTSATGASTADFSAVRAALIDEKVAQRTAEEGEHGVIEEMEALGALAKDSFYVMAAVFLLRALLAAVDLFPVLTKLFGGTSKYDELYTAQVDLHRESHEQKVRVGRKKLQVWTDREIGELEVRQQADRNENEQRMRADKVQQSAHFEDEIDRQAAQYRQGRRAGADRG</sequence>
<feature type="compositionally biased region" description="Basic and acidic residues" evidence="2">
    <location>
        <begin position="417"/>
        <end position="431"/>
    </location>
</feature>
<feature type="transmembrane region" description="Helical" evidence="3">
    <location>
        <begin position="61"/>
        <end position="83"/>
    </location>
</feature>
<reference evidence="4 5" key="1">
    <citation type="submission" date="2020-04" db="EMBL/GenBank/DDBJ databases">
        <title>MicrobeNet Type strains.</title>
        <authorList>
            <person name="Nicholson A.C."/>
        </authorList>
    </citation>
    <scope>NUCLEOTIDE SEQUENCE [LARGE SCALE GENOMIC DNA]</scope>
    <source>
        <strain evidence="4 5">ATCC 23612</strain>
    </source>
</reference>
<evidence type="ECO:0000256" key="2">
    <source>
        <dbReference type="SAM" id="MobiDB-lite"/>
    </source>
</evidence>
<gene>
    <name evidence="4" type="ORF">HGB44_18420</name>
</gene>
<comment type="caution">
    <text evidence="4">The sequence shown here is derived from an EMBL/GenBank/DDBJ whole genome shotgun (WGS) entry which is preliminary data.</text>
</comment>
<proteinExistence type="predicted"/>
<dbReference type="Pfam" id="PF14362">
    <property type="entry name" value="DUF4407"/>
    <property type="match status" value="1"/>
</dbReference>
<feature type="transmembrane region" description="Helical" evidence="3">
    <location>
        <begin position="89"/>
        <end position="111"/>
    </location>
</feature>
<name>A0A7X6ME78_9ACTN</name>
<feature type="region of interest" description="Disordered" evidence="2">
    <location>
        <begin position="417"/>
        <end position="460"/>
    </location>
</feature>